<evidence type="ECO:0000313" key="2">
    <source>
        <dbReference type="WBParaSite" id="ES5_v2.g15753.t1"/>
    </source>
</evidence>
<accession>A0AC34FFD1</accession>
<dbReference type="WBParaSite" id="ES5_v2.g15753.t1">
    <property type="protein sequence ID" value="ES5_v2.g15753.t1"/>
    <property type="gene ID" value="ES5_v2.g15753"/>
</dbReference>
<organism evidence="1 2">
    <name type="scientific">Panagrolaimus sp. ES5</name>
    <dbReference type="NCBI Taxonomy" id="591445"/>
    <lineage>
        <taxon>Eukaryota</taxon>
        <taxon>Metazoa</taxon>
        <taxon>Ecdysozoa</taxon>
        <taxon>Nematoda</taxon>
        <taxon>Chromadorea</taxon>
        <taxon>Rhabditida</taxon>
        <taxon>Tylenchina</taxon>
        <taxon>Panagrolaimomorpha</taxon>
        <taxon>Panagrolaimoidea</taxon>
        <taxon>Panagrolaimidae</taxon>
        <taxon>Panagrolaimus</taxon>
    </lineage>
</organism>
<evidence type="ECO:0000313" key="1">
    <source>
        <dbReference type="Proteomes" id="UP000887579"/>
    </source>
</evidence>
<protein>
    <submittedName>
        <fullName evidence="2">Uncharacterized protein</fullName>
    </submittedName>
</protein>
<sequence length="83" mass="9106">MTGAYLKTINLNSCYEKDKIEKQSKKDNVNAVNSSTLSLHIAAYENFSESKAAALVENKIEKTKEAKSCTINLLSLAIQVLLA</sequence>
<dbReference type="Proteomes" id="UP000887579">
    <property type="component" value="Unplaced"/>
</dbReference>
<name>A0AC34FFD1_9BILA</name>
<reference evidence="2" key="1">
    <citation type="submission" date="2022-11" db="UniProtKB">
        <authorList>
            <consortium name="WormBaseParasite"/>
        </authorList>
    </citation>
    <scope>IDENTIFICATION</scope>
</reference>
<proteinExistence type="predicted"/>